<accession>E9FV87</accession>
<evidence type="ECO:0000313" key="9">
    <source>
        <dbReference type="Proteomes" id="UP000000305"/>
    </source>
</evidence>
<evidence type="ECO:0000256" key="6">
    <source>
        <dbReference type="ARBA" id="ARBA00038411"/>
    </source>
</evidence>
<keyword evidence="2" id="KW-0963">Cytoplasm</keyword>
<dbReference type="GO" id="GO:0036038">
    <property type="term" value="C:MKS complex"/>
    <property type="evidence" value="ECO:0000318"/>
    <property type="project" value="GO_Central"/>
</dbReference>
<dbReference type="GO" id="GO:0060271">
    <property type="term" value="P:cilium assembly"/>
    <property type="evidence" value="ECO:0000318"/>
    <property type="project" value="GO_Central"/>
</dbReference>
<proteinExistence type="inferred from homology"/>
<dbReference type="FunCoup" id="E9FV87">
    <property type="interactions" value="67"/>
</dbReference>
<dbReference type="STRING" id="6669.E9FV87"/>
<evidence type="ECO:0000256" key="4">
    <source>
        <dbReference type="ARBA" id="ARBA00023212"/>
    </source>
</evidence>
<dbReference type="eggNOG" id="KOG4027">
    <property type="taxonomic scope" value="Eukaryota"/>
</dbReference>
<comment type="similarity">
    <text evidence="6">Belongs to the B9D family.</text>
</comment>
<keyword evidence="4" id="KW-0206">Cytoskeleton</keyword>
<gene>
    <name evidence="8" type="ORF">DAPPUDRAFT_206137</name>
</gene>
<name>E9FV87_DAPPU</name>
<dbReference type="OMA" id="NMPIEVT"/>
<keyword evidence="3" id="KW-0970">Cilium biogenesis/degradation</keyword>
<organism evidence="8 9">
    <name type="scientific">Daphnia pulex</name>
    <name type="common">Water flea</name>
    <dbReference type="NCBI Taxonomy" id="6669"/>
    <lineage>
        <taxon>Eukaryota</taxon>
        <taxon>Metazoa</taxon>
        <taxon>Ecdysozoa</taxon>
        <taxon>Arthropoda</taxon>
        <taxon>Crustacea</taxon>
        <taxon>Branchiopoda</taxon>
        <taxon>Diplostraca</taxon>
        <taxon>Cladocera</taxon>
        <taxon>Anomopoda</taxon>
        <taxon>Daphniidae</taxon>
        <taxon>Daphnia</taxon>
    </lineage>
</organism>
<dbReference type="AlphaFoldDB" id="E9FV87"/>
<dbReference type="EMBL" id="GL732525">
    <property type="protein sequence ID" value="EFX88515.1"/>
    <property type="molecule type" value="Genomic_DNA"/>
</dbReference>
<dbReference type="InParanoid" id="E9FV87"/>
<keyword evidence="9" id="KW-1185">Reference proteome</keyword>
<dbReference type="PANTHER" id="PTHR12968">
    <property type="entry name" value="B9 DOMAIN-CONTAINING"/>
    <property type="match status" value="1"/>
</dbReference>
<dbReference type="PANTHER" id="PTHR12968:SF1">
    <property type="entry name" value="B9 DOMAIN-CONTAINING PROTEIN 1"/>
    <property type="match status" value="1"/>
</dbReference>
<dbReference type="PhylomeDB" id="E9FV87"/>
<evidence type="ECO:0000313" key="8">
    <source>
        <dbReference type="EMBL" id="EFX88515.1"/>
    </source>
</evidence>
<evidence type="ECO:0000256" key="5">
    <source>
        <dbReference type="ARBA" id="ARBA00023273"/>
    </source>
</evidence>
<dbReference type="HOGENOM" id="CLU_084934_0_0_1"/>
<evidence type="ECO:0000256" key="2">
    <source>
        <dbReference type="ARBA" id="ARBA00022490"/>
    </source>
</evidence>
<evidence type="ECO:0000256" key="3">
    <source>
        <dbReference type="ARBA" id="ARBA00022794"/>
    </source>
</evidence>
<evidence type="ECO:0000256" key="7">
    <source>
        <dbReference type="ARBA" id="ARBA00039274"/>
    </source>
</evidence>
<dbReference type="Proteomes" id="UP000000305">
    <property type="component" value="Unassembled WGS sequence"/>
</dbReference>
<comment type="subcellular location">
    <subcellularLocation>
        <location evidence="1">Cytoplasm</location>
        <location evidence="1">Cytoskeleton</location>
        <location evidence="1">Cilium basal body</location>
    </subcellularLocation>
</comment>
<dbReference type="PROSITE" id="PS51381">
    <property type="entry name" value="C2_B9"/>
    <property type="match status" value="1"/>
</dbReference>
<dbReference type="InterPro" id="IPR010796">
    <property type="entry name" value="C2_B9-type_dom"/>
</dbReference>
<dbReference type="Pfam" id="PF07162">
    <property type="entry name" value="B9-C2"/>
    <property type="match status" value="1"/>
</dbReference>
<protein>
    <recommendedName>
        <fullName evidence="7">B9 domain-containing protein 1</fullName>
    </recommendedName>
</protein>
<dbReference type="KEGG" id="dpx:DAPPUDRAFT_206137"/>
<dbReference type="OrthoDB" id="431939at2759"/>
<evidence type="ECO:0000256" key="1">
    <source>
        <dbReference type="ARBA" id="ARBA00004120"/>
    </source>
</evidence>
<sequence>MTSVATSNGPVTSTPLIATSFYYSVQGQIRHGEFPLNSQLYVKTCYHHGADWIFCHGIEEGLSQLAIQKSSGGRELVWNFPLQSSWKSTNPHGWPRMIVSLYGPDELGNDDVAYGYGSTVLPICAGHYTRTLAIYRPQSQSLLHKWTSWFTGRRPELIDPKTIALNEGRDVLRMETLGYVTVEFHTTFKDFQSLGYDSSISGPEKVSSTLPIF</sequence>
<reference evidence="8 9" key="1">
    <citation type="journal article" date="2011" name="Science">
        <title>The ecoresponsive genome of Daphnia pulex.</title>
        <authorList>
            <person name="Colbourne J.K."/>
            <person name="Pfrender M.E."/>
            <person name="Gilbert D."/>
            <person name="Thomas W.K."/>
            <person name="Tucker A."/>
            <person name="Oakley T.H."/>
            <person name="Tokishita S."/>
            <person name="Aerts A."/>
            <person name="Arnold G.J."/>
            <person name="Basu M.K."/>
            <person name="Bauer D.J."/>
            <person name="Caceres C.E."/>
            <person name="Carmel L."/>
            <person name="Casola C."/>
            <person name="Choi J.H."/>
            <person name="Detter J.C."/>
            <person name="Dong Q."/>
            <person name="Dusheyko S."/>
            <person name="Eads B.D."/>
            <person name="Frohlich T."/>
            <person name="Geiler-Samerotte K.A."/>
            <person name="Gerlach D."/>
            <person name="Hatcher P."/>
            <person name="Jogdeo S."/>
            <person name="Krijgsveld J."/>
            <person name="Kriventseva E.V."/>
            <person name="Kultz D."/>
            <person name="Laforsch C."/>
            <person name="Lindquist E."/>
            <person name="Lopez J."/>
            <person name="Manak J.R."/>
            <person name="Muller J."/>
            <person name="Pangilinan J."/>
            <person name="Patwardhan R.P."/>
            <person name="Pitluck S."/>
            <person name="Pritham E.J."/>
            <person name="Rechtsteiner A."/>
            <person name="Rho M."/>
            <person name="Rogozin I.B."/>
            <person name="Sakarya O."/>
            <person name="Salamov A."/>
            <person name="Schaack S."/>
            <person name="Shapiro H."/>
            <person name="Shiga Y."/>
            <person name="Skalitzky C."/>
            <person name="Smith Z."/>
            <person name="Souvorov A."/>
            <person name="Sung W."/>
            <person name="Tang Z."/>
            <person name="Tsuchiya D."/>
            <person name="Tu H."/>
            <person name="Vos H."/>
            <person name="Wang M."/>
            <person name="Wolf Y.I."/>
            <person name="Yamagata H."/>
            <person name="Yamada T."/>
            <person name="Ye Y."/>
            <person name="Shaw J.R."/>
            <person name="Andrews J."/>
            <person name="Crease T.J."/>
            <person name="Tang H."/>
            <person name="Lucas S.M."/>
            <person name="Robertson H.M."/>
            <person name="Bork P."/>
            <person name="Koonin E.V."/>
            <person name="Zdobnov E.M."/>
            <person name="Grigoriev I.V."/>
            <person name="Lynch M."/>
            <person name="Boore J.L."/>
        </authorList>
    </citation>
    <scope>NUCLEOTIDE SEQUENCE [LARGE SCALE GENOMIC DNA]</scope>
</reference>
<keyword evidence="5" id="KW-0966">Cell projection</keyword>